<dbReference type="InterPro" id="IPR029063">
    <property type="entry name" value="SAM-dependent_MTases_sf"/>
</dbReference>
<evidence type="ECO:0000256" key="1">
    <source>
        <dbReference type="ARBA" id="ARBA00022490"/>
    </source>
</evidence>
<evidence type="ECO:0000256" key="5">
    <source>
        <dbReference type="ARBA" id="ARBA00022691"/>
    </source>
</evidence>
<evidence type="ECO:0000256" key="2">
    <source>
        <dbReference type="ARBA" id="ARBA00022552"/>
    </source>
</evidence>
<dbReference type="InterPro" id="IPR017244">
    <property type="entry name" value="23SrRNA_methyltr_KL"/>
</dbReference>
<evidence type="ECO:0000256" key="6">
    <source>
        <dbReference type="HAMAP-Rule" id="MF_01858"/>
    </source>
</evidence>
<dbReference type="InterPro" id="IPR000241">
    <property type="entry name" value="RlmKL-like_Mtase"/>
</dbReference>
<sequence>MNRYLAVCARGLEGLLEQELDSFGATQLKNAGAGVYFTADEAVLYRACLWSRVASRIVLVLSEFALRDDLDLYLSASLIDWPSLFSAQKKIVVDFNGTNRAIRNSQYGALKIKDAIVDRFTKANLDRPSIDKDQPDLRIHARLQGEKALIGIDLVGSGMHQRRYRTEKGRAPLRENLAAALVMRSGWQPGEAMLDPMCGSGTLLIEAALMAAKVAPGLKRERWGFESLNGFDLDSWREIHAEAKVLARRGLNKEKKLFIGYDLDSRVLTQAMSNAKRAGVDHLIHFERKDAADLAMPNAFAEYETGVVLSNPPYGERLSSEPALLALYGELGARLKANFPCWRAALYSSSDELLSCIGMRAEKQFKINNGALACVLKLYHISAHHAEKQAESGKAQAAEVLVAPDFANRLKKNLAKLEKWAAKEGIECYRIYDADLPNYNAAIDRYRDKIVIQEYAAPKEIAPEKARRRLLDMVRACIQVTGVQASDVVLKVREKQKGSSQYNKVAQSGERFSVTEYGVKLWVNLNDYLDTGLFLDHRNTRRVLGQMAAGKDFLNLFAYTGSATVHAACGGAKSTTTVDMSKTYLAWAKDNMALNGKTGRQHRFEQADCLQWLAQEKGTYDLIFIDPPTFSNSKRMDQTFDVQRDHLDLMTHLKRLLRPDGILIFSNNKRHFKMDLEGLSALGLAAKNLSKQSLPMDFARNEQIHNCWQITHQK</sequence>
<dbReference type="Gene3D" id="3.40.50.150">
    <property type="entry name" value="Vaccinia Virus protein VP39"/>
    <property type="match status" value="2"/>
</dbReference>
<feature type="domain" description="THUMP" evidence="8">
    <location>
        <begin position="43"/>
        <end position="154"/>
    </location>
</feature>
<dbReference type="CDD" id="cd02440">
    <property type="entry name" value="AdoMet_MTases"/>
    <property type="match status" value="1"/>
</dbReference>
<keyword evidence="2 6" id="KW-0698">rRNA processing</keyword>
<dbReference type="InterPro" id="IPR019614">
    <property type="entry name" value="SAM-dep_methyl-trfase"/>
</dbReference>
<dbReference type="PROSITE" id="PS01261">
    <property type="entry name" value="UPF0020"/>
    <property type="match status" value="1"/>
</dbReference>
<comment type="subcellular location">
    <subcellularLocation>
        <location evidence="6">Cytoplasm</location>
    </subcellularLocation>
</comment>
<comment type="caution">
    <text evidence="9">The sequence shown here is derived from an EMBL/GenBank/DDBJ whole genome shotgun (WGS) entry which is preliminary data.</text>
</comment>
<dbReference type="EC" id="2.1.1.264" evidence="6"/>
<evidence type="ECO:0000256" key="7">
    <source>
        <dbReference type="PROSITE-ProRule" id="PRU00529"/>
    </source>
</evidence>
<dbReference type="Pfam" id="PF22020">
    <property type="entry name" value="RlmL_1st"/>
    <property type="match status" value="1"/>
</dbReference>
<dbReference type="Proteomes" id="UP000838672">
    <property type="component" value="Unassembled WGS sequence"/>
</dbReference>
<dbReference type="PANTHER" id="PTHR47313">
    <property type="entry name" value="RIBOSOMAL RNA LARGE SUBUNIT METHYLTRANSFERASE K/L"/>
    <property type="match status" value="1"/>
</dbReference>
<dbReference type="CDD" id="cd11715">
    <property type="entry name" value="THUMP_AdoMetMT"/>
    <property type="match status" value="1"/>
</dbReference>
<keyword evidence="10" id="KW-1185">Reference proteome</keyword>
<evidence type="ECO:0000256" key="4">
    <source>
        <dbReference type="ARBA" id="ARBA00022679"/>
    </source>
</evidence>
<name>A0ABN8DU83_9VIBR</name>
<organism evidence="9 10">
    <name type="scientific">Vibrio stylophorae</name>
    <dbReference type="NCBI Taxonomy" id="659351"/>
    <lineage>
        <taxon>Bacteria</taxon>
        <taxon>Pseudomonadati</taxon>
        <taxon>Pseudomonadota</taxon>
        <taxon>Gammaproteobacteria</taxon>
        <taxon>Vibrionales</taxon>
        <taxon>Vibrionaceae</taxon>
        <taxon>Vibrio</taxon>
    </lineage>
</organism>
<dbReference type="GO" id="GO:0032259">
    <property type="term" value="P:methylation"/>
    <property type="evidence" value="ECO:0007669"/>
    <property type="project" value="UniProtKB-KW"/>
</dbReference>
<evidence type="ECO:0000259" key="8">
    <source>
        <dbReference type="PROSITE" id="PS51165"/>
    </source>
</evidence>
<comment type="similarity">
    <text evidence="6">Belongs to the methyltransferase superfamily. RlmKL family.</text>
</comment>
<dbReference type="InterPro" id="IPR054170">
    <property type="entry name" value="RlmL_1st"/>
</dbReference>
<dbReference type="EMBL" id="CAKLDI010000001">
    <property type="protein sequence ID" value="CAH0533475.1"/>
    <property type="molecule type" value="Genomic_DNA"/>
</dbReference>
<dbReference type="InterPro" id="IPR053943">
    <property type="entry name" value="RlmKL-like_Mtase_CS"/>
</dbReference>
<dbReference type="SUPFAM" id="SSF53335">
    <property type="entry name" value="S-adenosyl-L-methionine-dependent methyltransferases"/>
    <property type="match status" value="2"/>
</dbReference>
<reference evidence="9" key="1">
    <citation type="submission" date="2021-11" db="EMBL/GenBank/DDBJ databases">
        <authorList>
            <person name="Rodrigo-Torres L."/>
            <person name="Arahal R. D."/>
            <person name="Lucena T."/>
        </authorList>
    </citation>
    <scope>NUCLEOTIDE SEQUENCE</scope>
    <source>
        <strain evidence="9">CECT 7929</strain>
    </source>
</reference>
<keyword evidence="4 6" id="KW-0808">Transferase</keyword>
<protein>
    <recommendedName>
        <fullName evidence="6">Ribosomal RNA large subunit methyltransferase K/L</fullName>
    </recommendedName>
    <domain>
        <recommendedName>
            <fullName evidence="6">23S rRNA m2G2445 methyltransferase</fullName>
            <ecNumber evidence="6">2.1.1.173</ecNumber>
        </recommendedName>
        <alternativeName>
            <fullName evidence="6">rRNA (guanine-N(2)-)-methyltransferase RlmL</fullName>
        </alternativeName>
    </domain>
    <domain>
        <recommendedName>
            <fullName evidence="6">23S rRNA m7G2069 methyltransferase</fullName>
            <ecNumber evidence="6">2.1.1.264</ecNumber>
        </recommendedName>
        <alternativeName>
            <fullName evidence="6">rRNA (guanine-N(7)-)-methyltransferase RlmK</fullName>
        </alternativeName>
    </domain>
</protein>
<dbReference type="InterPro" id="IPR004114">
    <property type="entry name" value="THUMP_dom"/>
</dbReference>
<dbReference type="PIRSF" id="PIRSF037618">
    <property type="entry name" value="RNA_Mtase_bacteria_prd"/>
    <property type="match status" value="1"/>
</dbReference>
<dbReference type="HAMAP" id="MF_01858">
    <property type="entry name" value="23SrRNA_methyltr_KL"/>
    <property type="match status" value="1"/>
</dbReference>
<dbReference type="SMART" id="SM00981">
    <property type="entry name" value="THUMP"/>
    <property type="match status" value="1"/>
</dbReference>
<evidence type="ECO:0000313" key="10">
    <source>
        <dbReference type="Proteomes" id="UP000838672"/>
    </source>
</evidence>
<dbReference type="EC" id="2.1.1.173" evidence="6"/>
<evidence type="ECO:0000256" key="3">
    <source>
        <dbReference type="ARBA" id="ARBA00022603"/>
    </source>
</evidence>
<comment type="catalytic activity">
    <reaction evidence="6">
        <text>guanosine(2445) in 23S rRNA + S-adenosyl-L-methionine = N(2)-methylguanosine(2445) in 23S rRNA + S-adenosyl-L-homocysteine + H(+)</text>
        <dbReference type="Rhea" id="RHEA:42740"/>
        <dbReference type="Rhea" id="RHEA-COMP:10215"/>
        <dbReference type="Rhea" id="RHEA-COMP:10216"/>
        <dbReference type="ChEBI" id="CHEBI:15378"/>
        <dbReference type="ChEBI" id="CHEBI:57856"/>
        <dbReference type="ChEBI" id="CHEBI:59789"/>
        <dbReference type="ChEBI" id="CHEBI:74269"/>
        <dbReference type="ChEBI" id="CHEBI:74481"/>
        <dbReference type="EC" id="2.1.1.173"/>
    </reaction>
</comment>
<gene>
    <name evidence="9" type="primary">rlmL_2</name>
    <name evidence="6" type="synonym">rlmL</name>
    <name evidence="9" type="ORF">VST7929_01345</name>
</gene>
<dbReference type="Pfam" id="PF02926">
    <property type="entry name" value="THUMP"/>
    <property type="match status" value="1"/>
</dbReference>
<dbReference type="NCBIfam" id="NF008748">
    <property type="entry name" value="PRK11783.1"/>
    <property type="match status" value="1"/>
</dbReference>
<proteinExistence type="inferred from homology"/>
<dbReference type="PANTHER" id="PTHR47313:SF1">
    <property type="entry name" value="RIBOSOMAL RNA LARGE SUBUNIT METHYLTRANSFERASE K_L"/>
    <property type="match status" value="1"/>
</dbReference>
<dbReference type="GO" id="GO:0008168">
    <property type="term" value="F:methyltransferase activity"/>
    <property type="evidence" value="ECO:0007669"/>
    <property type="project" value="UniProtKB-KW"/>
</dbReference>
<dbReference type="RefSeq" id="WP_237465920.1">
    <property type="nucleotide sequence ID" value="NZ_CAKLDI010000001.1"/>
</dbReference>
<keyword evidence="3 6" id="KW-0489">Methyltransferase</keyword>
<keyword evidence="1 6" id="KW-0963">Cytoplasm</keyword>
<dbReference type="Gene3D" id="3.30.750.80">
    <property type="entry name" value="RNA methyltransferase domain (HRMD) like"/>
    <property type="match status" value="1"/>
</dbReference>
<dbReference type="Pfam" id="PF10672">
    <property type="entry name" value="Methyltrans_SAM"/>
    <property type="match status" value="1"/>
</dbReference>
<comment type="function">
    <text evidence="6">Specifically methylates the guanine in position 2445 (m2G2445) and the guanine in position 2069 (m7G2069) of 23S rRNA.</text>
</comment>
<dbReference type="Gene3D" id="3.30.2130.30">
    <property type="match status" value="1"/>
</dbReference>
<dbReference type="PROSITE" id="PS51165">
    <property type="entry name" value="THUMP"/>
    <property type="match status" value="1"/>
</dbReference>
<evidence type="ECO:0000313" key="9">
    <source>
        <dbReference type="EMBL" id="CAH0533475.1"/>
    </source>
</evidence>
<comment type="catalytic activity">
    <reaction evidence="6">
        <text>guanosine(2069) in 23S rRNA + S-adenosyl-L-methionine = N(2)-methylguanosine(2069) in 23S rRNA + S-adenosyl-L-homocysteine + H(+)</text>
        <dbReference type="Rhea" id="RHEA:43772"/>
        <dbReference type="Rhea" id="RHEA-COMP:10688"/>
        <dbReference type="Rhea" id="RHEA-COMP:10689"/>
        <dbReference type="ChEBI" id="CHEBI:15378"/>
        <dbReference type="ChEBI" id="CHEBI:57856"/>
        <dbReference type="ChEBI" id="CHEBI:59789"/>
        <dbReference type="ChEBI" id="CHEBI:74269"/>
        <dbReference type="ChEBI" id="CHEBI:74481"/>
        <dbReference type="EC" id="2.1.1.264"/>
    </reaction>
</comment>
<keyword evidence="7" id="KW-0694">RNA-binding</keyword>
<keyword evidence="5 6" id="KW-0949">S-adenosyl-L-methionine</keyword>
<accession>A0ABN8DU83</accession>
<dbReference type="Pfam" id="PF01170">
    <property type="entry name" value="UPF0020"/>
    <property type="match status" value="1"/>
</dbReference>